<protein>
    <recommendedName>
        <fullName evidence="6">DUF4232 domain-containing protein</fullName>
    </recommendedName>
</protein>
<proteinExistence type="predicted"/>
<dbReference type="RefSeq" id="WP_165240378.1">
    <property type="nucleotide sequence ID" value="NZ_JAAKZV010000124.1"/>
</dbReference>
<name>A0A6G4U705_9ACTN</name>
<comment type="caution">
    <text evidence="4">The sequence shown here is derived from an EMBL/GenBank/DDBJ whole genome shotgun (WGS) entry which is preliminary data.</text>
</comment>
<dbReference type="Proteomes" id="UP000481583">
    <property type="component" value="Unassembled WGS sequence"/>
</dbReference>
<feature type="transmembrane region" description="Helical" evidence="2">
    <location>
        <begin position="248"/>
        <end position="268"/>
    </location>
</feature>
<evidence type="ECO:0000313" key="5">
    <source>
        <dbReference type="Proteomes" id="UP000481583"/>
    </source>
</evidence>
<evidence type="ECO:0000313" key="4">
    <source>
        <dbReference type="EMBL" id="NGN67077.1"/>
    </source>
</evidence>
<evidence type="ECO:0008006" key="6">
    <source>
        <dbReference type="Google" id="ProtNLM"/>
    </source>
</evidence>
<keyword evidence="3" id="KW-0732">Signal</keyword>
<accession>A0A6G4U705</accession>
<evidence type="ECO:0000256" key="2">
    <source>
        <dbReference type="SAM" id="Phobius"/>
    </source>
</evidence>
<evidence type="ECO:0000256" key="1">
    <source>
        <dbReference type="SAM" id="MobiDB-lite"/>
    </source>
</evidence>
<feature type="chain" id="PRO_5039555928" description="DUF4232 domain-containing protein" evidence="3">
    <location>
        <begin position="25"/>
        <end position="275"/>
    </location>
</feature>
<dbReference type="AlphaFoldDB" id="A0A6G4U705"/>
<sequence length="275" mass="28023">MRPRCAIAVSAAAAAALSSAPAPAAAMAAETAAAPRCGTSPGRDFPVKARLTGMDTRFAAGDPARAGVLHLRNATDSPCLAVHPVAVLTDRSGRLTPSDIRLRFYDGGRWRAIPFRKTERAENVGVFDAAGPGLRIAAGETLDVPVRLGFAGDTPAGEVKASVTTVARRGSDGDWVGQSREVELTVRKPGQASGPGARGKEERAERGAASATPGSGGGSTPGHDTEEAPGGGISRTPSELADSGWGDMLRPAGTVGAFLLGGGALVVGSRRLRRR</sequence>
<dbReference type="EMBL" id="JAAKZV010000124">
    <property type="protein sequence ID" value="NGN67077.1"/>
    <property type="molecule type" value="Genomic_DNA"/>
</dbReference>
<organism evidence="4 5">
    <name type="scientific">Streptomyces coryli</name>
    <dbReference type="NCBI Taxonomy" id="1128680"/>
    <lineage>
        <taxon>Bacteria</taxon>
        <taxon>Bacillati</taxon>
        <taxon>Actinomycetota</taxon>
        <taxon>Actinomycetes</taxon>
        <taxon>Kitasatosporales</taxon>
        <taxon>Streptomycetaceae</taxon>
        <taxon>Streptomyces</taxon>
    </lineage>
</organism>
<feature type="signal peptide" evidence="3">
    <location>
        <begin position="1"/>
        <end position="24"/>
    </location>
</feature>
<keyword evidence="5" id="KW-1185">Reference proteome</keyword>
<evidence type="ECO:0000256" key="3">
    <source>
        <dbReference type="SAM" id="SignalP"/>
    </source>
</evidence>
<gene>
    <name evidence="4" type="ORF">G5C51_24610</name>
</gene>
<feature type="region of interest" description="Disordered" evidence="1">
    <location>
        <begin position="186"/>
        <end position="253"/>
    </location>
</feature>
<keyword evidence="2" id="KW-0472">Membrane</keyword>
<reference evidence="4 5" key="1">
    <citation type="submission" date="2020-02" db="EMBL/GenBank/DDBJ databases">
        <title>Whole-genome analyses of novel actinobacteria.</title>
        <authorList>
            <person name="Sahin N."/>
        </authorList>
    </citation>
    <scope>NUCLEOTIDE SEQUENCE [LARGE SCALE GENOMIC DNA]</scope>
    <source>
        <strain evidence="4 5">A7024</strain>
    </source>
</reference>
<keyword evidence="2" id="KW-0812">Transmembrane</keyword>
<keyword evidence="2" id="KW-1133">Transmembrane helix</keyword>